<evidence type="ECO:0000259" key="1">
    <source>
        <dbReference type="Pfam" id="PF00294"/>
    </source>
</evidence>
<dbReference type="Proteomes" id="UP000232133">
    <property type="component" value="Chromosome"/>
</dbReference>
<keyword evidence="2" id="KW-0808">Transferase</keyword>
<dbReference type="GeneID" id="35118642"/>
<dbReference type="EMBL" id="CP017803">
    <property type="protein sequence ID" value="ATZ59756.1"/>
    <property type="molecule type" value="Genomic_DNA"/>
</dbReference>
<sequence length="281" mass="31871">MTIVVIGPLAQDQIITQNSKTYAAGGASYFQSFVFEEFNMDYVVVANFNNLDLIRDFPNLGNLIPIVGDDTHYFINEYPENDNLDIRKQYSNFANIPILKDQLEFVFDDILEIDAFVLNPLNRNDFPVETIDYLKTFDVPIYLSMQGFLRIPDEKIDDKNYSIKLEKPDNLDDILNGITAIFLDESEAKLVFDDDNYGRYDIDEIVITNASEGSRIICGNEIKIEAFEVEDIADSTGCGDTYMAAYILKRLLLDSPEEAGEFASLIASEKLMSFGPYKSLI</sequence>
<proteinExistence type="predicted"/>
<dbReference type="Pfam" id="PF00294">
    <property type="entry name" value="PfkB"/>
    <property type="match status" value="1"/>
</dbReference>
<dbReference type="SUPFAM" id="SSF53613">
    <property type="entry name" value="Ribokinase-like"/>
    <property type="match status" value="1"/>
</dbReference>
<dbReference type="RefSeq" id="WP_100815491.1">
    <property type="nucleotide sequence ID" value="NZ_CP017803.1"/>
</dbReference>
<keyword evidence="2" id="KW-0418">Kinase</keyword>
<dbReference type="InterPro" id="IPR011611">
    <property type="entry name" value="PfkB_dom"/>
</dbReference>
<evidence type="ECO:0000313" key="2">
    <source>
        <dbReference type="EMBL" id="ATZ59756.1"/>
    </source>
</evidence>
<accession>A0A2H4U6K7</accession>
<dbReference type="Gene3D" id="3.40.1190.20">
    <property type="match status" value="1"/>
</dbReference>
<dbReference type="GO" id="GO:0016301">
    <property type="term" value="F:kinase activity"/>
    <property type="evidence" value="ECO:0007669"/>
    <property type="project" value="UniProtKB-KW"/>
</dbReference>
<organism evidence="2 3">
    <name type="scientific">Methanobrevibacter smithii</name>
    <dbReference type="NCBI Taxonomy" id="2173"/>
    <lineage>
        <taxon>Archaea</taxon>
        <taxon>Methanobacteriati</taxon>
        <taxon>Methanobacteriota</taxon>
        <taxon>Methanomada group</taxon>
        <taxon>Methanobacteria</taxon>
        <taxon>Methanobacteriales</taxon>
        <taxon>Methanobacteriaceae</taxon>
        <taxon>Methanobrevibacter</taxon>
    </lineage>
</organism>
<dbReference type="AlphaFoldDB" id="A0A2H4U6K7"/>
<evidence type="ECO:0000313" key="3">
    <source>
        <dbReference type="Proteomes" id="UP000232133"/>
    </source>
</evidence>
<protein>
    <submittedName>
        <fullName evidence="2">Ribokinase</fullName>
    </submittedName>
</protein>
<feature type="domain" description="Carbohydrate kinase PfkB" evidence="1">
    <location>
        <begin position="159"/>
        <end position="278"/>
    </location>
</feature>
<name>A0A2H4U6K7_METSM</name>
<dbReference type="InterPro" id="IPR029056">
    <property type="entry name" value="Ribokinase-like"/>
</dbReference>
<reference evidence="2 3" key="1">
    <citation type="submission" date="2016-10" db="EMBL/GenBank/DDBJ databases">
        <authorList>
            <person name="Varghese N."/>
        </authorList>
    </citation>
    <scope>NUCLEOTIDE SEQUENCE [LARGE SCALE GENOMIC DNA]</scope>
    <source>
        <strain evidence="2 3">KB11</strain>
    </source>
</reference>
<gene>
    <name evidence="2" type="ORF">BK798_04650</name>
</gene>